<feature type="domain" description="TauD/TfdA-like" evidence="10">
    <location>
        <begin position="146"/>
        <end position="382"/>
    </location>
</feature>
<evidence type="ECO:0000313" key="11">
    <source>
        <dbReference type="EMBL" id="KAK5142916.1"/>
    </source>
</evidence>
<evidence type="ECO:0000256" key="6">
    <source>
        <dbReference type="ARBA" id="ARBA00022873"/>
    </source>
</evidence>
<dbReference type="Gene3D" id="3.60.130.10">
    <property type="entry name" value="Clavaminate synthase-like"/>
    <property type="match status" value="1"/>
</dbReference>
<dbReference type="InterPro" id="IPR012776">
    <property type="entry name" value="Trimethyllysine_dOase"/>
</dbReference>
<evidence type="ECO:0000256" key="5">
    <source>
        <dbReference type="ARBA" id="ARBA00022723"/>
    </source>
</evidence>
<gene>
    <name evidence="11" type="ORF">LTR32_004848</name>
</gene>
<keyword evidence="9" id="KW-0408">Iron</keyword>
<reference evidence="11 12" key="1">
    <citation type="submission" date="2023-08" db="EMBL/GenBank/DDBJ databases">
        <title>Black Yeasts Isolated from many extreme environments.</title>
        <authorList>
            <person name="Coleine C."/>
            <person name="Stajich J.E."/>
            <person name="Selbmann L."/>
        </authorList>
    </citation>
    <scope>NUCLEOTIDE SEQUENCE [LARGE SCALE GENOMIC DNA]</scope>
    <source>
        <strain evidence="11 12">CCFEE 5386</strain>
    </source>
</reference>
<evidence type="ECO:0000259" key="10">
    <source>
        <dbReference type="Pfam" id="PF02668"/>
    </source>
</evidence>
<comment type="cofactor">
    <cofactor evidence="1">
        <name>Fe(2+)</name>
        <dbReference type="ChEBI" id="CHEBI:29033"/>
    </cofactor>
</comment>
<evidence type="ECO:0000256" key="8">
    <source>
        <dbReference type="ARBA" id="ARBA00023002"/>
    </source>
</evidence>
<keyword evidence="8" id="KW-0560">Oxidoreductase</keyword>
<sequence length="409" mass="45352">MHRLGGDDGSNADVLHLTRTISFNDGTPLAGPGPRYSHLRDIPVLENGVLVIRVKGESVSVPGRWVRDVCACPQCRNQNTAQRQINVFRGDISRVTIASAHDGHETVIPASVIRNRKLHHGARQREGIVDVATWTSEIQEDPPTVEYADVKAGPGMASLLKTIRARGFAFVDNMPATPEATESLLKCIGPIRNTHYGAFYDFTSDLSSKDTAYTSEALELHTDNTYFTDPAGLQALHLLSHTDGTGGESCLVDGFAAAEQLYAQSKGAYLRLSDTGVYAHASGNDGVSIQPAQAYPTFTHSEQYKKLIQVRWNNADRAGVATRWKQLGRWYDAAAKFDAILNDQRNQYWFQLKPGRMLLFDNWRVLHGRAAFTGKRRMCGGYINRDDFISKFRTTNYTREELEASTVTG</sequence>
<protein>
    <recommendedName>
        <fullName evidence="10">TauD/TfdA-like domain-containing protein</fullName>
    </recommendedName>
</protein>
<dbReference type="PANTHER" id="PTHR10696">
    <property type="entry name" value="GAMMA-BUTYROBETAINE HYDROXYLASE-RELATED"/>
    <property type="match status" value="1"/>
</dbReference>
<proteinExistence type="inferred from homology"/>
<dbReference type="Gene3D" id="3.30.2020.30">
    <property type="match status" value="1"/>
</dbReference>
<dbReference type="SUPFAM" id="SSF51197">
    <property type="entry name" value="Clavaminate synthase-like"/>
    <property type="match status" value="1"/>
</dbReference>
<accession>A0ABR0L3H6</accession>
<evidence type="ECO:0000256" key="9">
    <source>
        <dbReference type="ARBA" id="ARBA00023004"/>
    </source>
</evidence>
<dbReference type="InterPro" id="IPR050411">
    <property type="entry name" value="AlphaKG_dependent_hydroxylases"/>
</dbReference>
<comment type="cofactor">
    <cofactor evidence="2">
        <name>L-ascorbate</name>
        <dbReference type="ChEBI" id="CHEBI:38290"/>
    </cofactor>
</comment>
<dbReference type="PANTHER" id="PTHR10696:SF51">
    <property type="entry name" value="TRIMETHYLLYSINE DIOXYGENASE, MITOCHONDRIAL"/>
    <property type="match status" value="1"/>
</dbReference>
<dbReference type="Pfam" id="PF02668">
    <property type="entry name" value="TauD"/>
    <property type="match status" value="1"/>
</dbReference>
<evidence type="ECO:0000256" key="3">
    <source>
        <dbReference type="ARBA" id="ARBA00005022"/>
    </source>
</evidence>
<dbReference type="CDD" id="cd00250">
    <property type="entry name" value="CAS_like"/>
    <property type="match status" value="1"/>
</dbReference>
<dbReference type="NCBIfam" id="TIGR02410">
    <property type="entry name" value="carnitine_TMLD"/>
    <property type="match status" value="1"/>
</dbReference>
<keyword evidence="7" id="KW-0223">Dioxygenase</keyword>
<evidence type="ECO:0000256" key="7">
    <source>
        <dbReference type="ARBA" id="ARBA00022964"/>
    </source>
</evidence>
<organism evidence="11 12">
    <name type="scientific">Rachicladosporium monterosium</name>
    <dbReference type="NCBI Taxonomy" id="1507873"/>
    <lineage>
        <taxon>Eukaryota</taxon>
        <taxon>Fungi</taxon>
        <taxon>Dikarya</taxon>
        <taxon>Ascomycota</taxon>
        <taxon>Pezizomycotina</taxon>
        <taxon>Dothideomycetes</taxon>
        <taxon>Dothideomycetidae</taxon>
        <taxon>Cladosporiales</taxon>
        <taxon>Cladosporiaceae</taxon>
        <taxon>Rachicladosporium</taxon>
    </lineage>
</organism>
<comment type="similarity">
    <text evidence="4">Belongs to the gamma-BBH/TMLD family.</text>
</comment>
<evidence type="ECO:0000313" key="12">
    <source>
        <dbReference type="Proteomes" id="UP001308179"/>
    </source>
</evidence>
<dbReference type="InterPro" id="IPR003819">
    <property type="entry name" value="TauD/TfdA-like"/>
</dbReference>
<comment type="pathway">
    <text evidence="3">Amine and polyamine biosynthesis; carnitine biosynthesis.</text>
</comment>
<comment type="caution">
    <text evidence="11">The sequence shown here is derived from an EMBL/GenBank/DDBJ whole genome shotgun (WGS) entry which is preliminary data.</text>
</comment>
<keyword evidence="5" id="KW-0479">Metal-binding</keyword>
<dbReference type="InterPro" id="IPR042098">
    <property type="entry name" value="TauD-like_sf"/>
</dbReference>
<dbReference type="InterPro" id="IPR038492">
    <property type="entry name" value="GBBH-like_N_sf"/>
</dbReference>
<keyword evidence="6" id="KW-0124">Carnitine biosynthesis</keyword>
<dbReference type="EMBL" id="JAVRRR010000373">
    <property type="protein sequence ID" value="KAK5142916.1"/>
    <property type="molecule type" value="Genomic_DNA"/>
</dbReference>
<keyword evidence="12" id="KW-1185">Reference proteome</keyword>
<evidence type="ECO:0000256" key="4">
    <source>
        <dbReference type="ARBA" id="ARBA00008654"/>
    </source>
</evidence>
<evidence type="ECO:0000256" key="2">
    <source>
        <dbReference type="ARBA" id="ARBA00001961"/>
    </source>
</evidence>
<name>A0ABR0L3H6_9PEZI</name>
<evidence type="ECO:0000256" key="1">
    <source>
        <dbReference type="ARBA" id="ARBA00001954"/>
    </source>
</evidence>
<dbReference type="Proteomes" id="UP001308179">
    <property type="component" value="Unassembled WGS sequence"/>
</dbReference>